<gene>
    <name evidence="1" type="ORF">B0A66_11825</name>
</gene>
<proteinExistence type="predicted"/>
<organism evidence="1 2">
    <name type="scientific">Flavobacterium hercynium</name>
    <dbReference type="NCBI Taxonomy" id="387094"/>
    <lineage>
        <taxon>Bacteria</taxon>
        <taxon>Pseudomonadati</taxon>
        <taxon>Bacteroidota</taxon>
        <taxon>Flavobacteriia</taxon>
        <taxon>Flavobacteriales</taxon>
        <taxon>Flavobacteriaceae</taxon>
        <taxon>Flavobacterium</taxon>
    </lineage>
</organism>
<protein>
    <submittedName>
        <fullName evidence="1">Uncharacterized protein</fullName>
    </submittedName>
</protein>
<dbReference type="AlphaFoldDB" id="A0A226HC44"/>
<name>A0A226HC44_9FLAO</name>
<evidence type="ECO:0000313" key="1">
    <source>
        <dbReference type="EMBL" id="OXA91256.1"/>
    </source>
</evidence>
<dbReference type="InterPro" id="IPR053865">
    <property type="entry name" value="DUF6934"/>
</dbReference>
<dbReference type="EMBL" id="MUGW01000022">
    <property type="protein sequence ID" value="OXA91256.1"/>
    <property type="molecule type" value="Genomic_DNA"/>
</dbReference>
<dbReference type="RefSeq" id="WP_089050039.1">
    <property type="nucleotide sequence ID" value="NZ_FXTV01000003.1"/>
</dbReference>
<dbReference type="Pfam" id="PF22028">
    <property type="entry name" value="DUF6934"/>
    <property type="match status" value="1"/>
</dbReference>
<sequence length="131" mass="15038">MNYPKYDVLTSTDAKEYEFTSTGKNGNINKAVIFDVTMQADIYNLCFGNLIYDDASKTYIIDDEKVDNNGDIREILATVALTAYHFSSTHPHLKIFIAGSDKRRTNTYKRAIKLNYEELSKTFDMLWSIGR</sequence>
<reference evidence="1 2" key="1">
    <citation type="submission" date="2016-11" db="EMBL/GenBank/DDBJ databases">
        <title>Whole genomes of Flavobacteriaceae.</title>
        <authorList>
            <person name="Stine C."/>
            <person name="Li C."/>
            <person name="Tadesse D."/>
        </authorList>
    </citation>
    <scope>NUCLEOTIDE SEQUENCE [LARGE SCALE GENOMIC DNA]</scope>
    <source>
        <strain evidence="1 2">DSM 18292</strain>
    </source>
</reference>
<comment type="caution">
    <text evidence="1">The sequence shown here is derived from an EMBL/GenBank/DDBJ whole genome shotgun (WGS) entry which is preliminary data.</text>
</comment>
<accession>A0A226HC44</accession>
<dbReference type="Proteomes" id="UP000198345">
    <property type="component" value="Unassembled WGS sequence"/>
</dbReference>
<evidence type="ECO:0000313" key="2">
    <source>
        <dbReference type="Proteomes" id="UP000198345"/>
    </source>
</evidence>
<dbReference type="OrthoDB" id="1343312at2"/>
<keyword evidence="2" id="KW-1185">Reference proteome</keyword>